<sequence length="247" mass="25245">MDGPSRTPFKNQVGPSVNTGVSVFLEAGAADAPPDGHQPLPLRAAVHLRSVPLLRVVHALPPHLHQRGRVGPRHHVGEHGQVSGHGGAALVVHPDGDDGDAGPDVLEGQVEAPLAEGPHASHLRVQLQPPNAQVHAGEALVGRDGVDLGELALPDVGPDVAVDLVVVEVEGLLAGAQYPGHAVAVSQGELDLDVDASGAISLDPVGAQPIVLTGAHDVTHLVGVDGAEVLVHLIDSIPLAKNEKNLD</sequence>
<dbReference type="EMBL" id="JAINUF010000005">
    <property type="protein sequence ID" value="KAJ8360553.1"/>
    <property type="molecule type" value="Genomic_DNA"/>
</dbReference>
<evidence type="ECO:0000313" key="2">
    <source>
        <dbReference type="EMBL" id="KAJ8360553.1"/>
    </source>
</evidence>
<name>A0A9Q1FKM1_SYNKA</name>
<evidence type="ECO:0000313" key="3">
    <source>
        <dbReference type="Proteomes" id="UP001152622"/>
    </source>
</evidence>
<dbReference type="Proteomes" id="UP001152622">
    <property type="component" value="Chromosome 5"/>
</dbReference>
<organism evidence="2 3">
    <name type="scientific">Synaphobranchus kaupii</name>
    <name type="common">Kaup's arrowtooth eel</name>
    <dbReference type="NCBI Taxonomy" id="118154"/>
    <lineage>
        <taxon>Eukaryota</taxon>
        <taxon>Metazoa</taxon>
        <taxon>Chordata</taxon>
        <taxon>Craniata</taxon>
        <taxon>Vertebrata</taxon>
        <taxon>Euteleostomi</taxon>
        <taxon>Actinopterygii</taxon>
        <taxon>Neopterygii</taxon>
        <taxon>Teleostei</taxon>
        <taxon>Anguilliformes</taxon>
        <taxon>Synaphobranchidae</taxon>
        <taxon>Synaphobranchus</taxon>
    </lineage>
</organism>
<reference evidence="2" key="1">
    <citation type="journal article" date="2023" name="Science">
        <title>Genome structures resolve the early diversification of teleost fishes.</title>
        <authorList>
            <person name="Parey E."/>
            <person name="Louis A."/>
            <person name="Montfort J."/>
            <person name="Bouchez O."/>
            <person name="Roques C."/>
            <person name="Iampietro C."/>
            <person name="Lluch J."/>
            <person name="Castinel A."/>
            <person name="Donnadieu C."/>
            <person name="Desvignes T."/>
            <person name="Floi Bucao C."/>
            <person name="Jouanno E."/>
            <person name="Wen M."/>
            <person name="Mejri S."/>
            <person name="Dirks R."/>
            <person name="Jansen H."/>
            <person name="Henkel C."/>
            <person name="Chen W.J."/>
            <person name="Zahm M."/>
            <person name="Cabau C."/>
            <person name="Klopp C."/>
            <person name="Thompson A.W."/>
            <person name="Robinson-Rechavi M."/>
            <person name="Braasch I."/>
            <person name="Lecointre G."/>
            <person name="Bobe J."/>
            <person name="Postlethwait J.H."/>
            <person name="Berthelot C."/>
            <person name="Roest Crollius H."/>
            <person name="Guiguen Y."/>
        </authorList>
    </citation>
    <scope>NUCLEOTIDE SEQUENCE</scope>
    <source>
        <strain evidence="2">WJC10195</strain>
    </source>
</reference>
<keyword evidence="3" id="KW-1185">Reference proteome</keyword>
<feature type="region of interest" description="Disordered" evidence="1">
    <location>
        <begin position="79"/>
        <end position="101"/>
    </location>
</feature>
<evidence type="ECO:0000256" key="1">
    <source>
        <dbReference type="SAM" id="MobiDB-lite"/>
    </source>
</evidence>
<gene>
    <name evidence="2" type="ORF">SKAU_G00170780</name>
</gene>
<comment type="caution">
    <text evidence="2">The sequence shown here is derived from an EMBL/GenBank/DDBJ whole genome shotgun (WGS) entry which is preliminary data.</text>
</comment>
<protein>
    <submittedName>
        <fullName evidence="2">Uncharacterized protein</fullName>
    </submittedName>
</protein>
<proteinExistence type="predicted"/>
<dbReference type="AlphaFoldDB" id="A0A9Q1FKM1"/>
<accession>A0A9Q1FKM1</accession>